<evidence type="ECO:0000259" key="2">
    <source>
        <dbReference type="Pfam" id="PF12697"/>
    </source>
</evidence>
<dbReference type="PANTHER" id="PTHR37017">
    <property type="entry name" value="AB HYDROLASE-1 DOMAIN-CONTAINING PROTEIN-RELATED"/>
    <property type="match status" value="1"/>
</dbReference>
<dbReference type="RefSeq" id="WP_377611748.1">
    <property type="nucleotide sequence ID" value="NZ_JBHUPA010000008.1"/>
</dbReference>
<gene>
    <name evidence="3" type="ORF">ACFS6J_17790</name>
</gene>
<dbReference type="SUPFAM" id="SSF53474">
    <property type="entry name" value="alpha/beta-Hydrolases"/>
    <property type="match status" value="1"/>
</dbReference>
<keyword evidence="1" id="KW-0732">Signal</keyword>
<keyword evidence="3" id="KW-0378">Hydrolase</keyword>
<dbReference type="PANTHER" id="PTHR37017:SF11">
    <property type="entry name" value="ESTERASE_LIPASE_THIOESTERASE DOMAIN-CONTAINING PROTEIN"/>
    <property type="match status" value="1"/>
</dbReference>
<feature type="domain" description="AB hydrolase-1" evidence="2">
    <location>
        <begin position="38"/>
        <end position="250"/>
    </location>
</feature>
<evidence type="ECO:0000313" key="3">
    <source>
        <dbReference type="EMBL" id="MFD2963662.1"/>
    </source>
</evidence>
<dbReference type="Gene3D" id="3.40.50.1820">
    <property type="entry name" value="alpha/beta hydrolase"/>
    <property type="match status" value="1"/>
</dbReference>
<name>A0ABW6B3Z2_9SPHI</name>
<comment type="caution">
    <text evidence="3">The sequence shown here is derived from an EMBL/GenBank/DDBJ whole genome shotgun (WGS) entry which is preliminary data.</text>
</comment>
<dbReference type="Pfam" id="PF12697">
    <property type="entry name" value="Abhydrolase_6"/>
    <property type="match status" value="1"/>
</dbReference>
<accession>A0ABW6B3Z2</accession>
<dbReference type="InterPro" id="IPR000073">
    <property type="entry name" value="AB_hydrolase_1"/>
</dbReference>
<protein>
    <submittedName>
        <fullName evidence="3">Alpha/beta fold hydrolase</fullName>
    </submittedName>
</protein>
<dbReference type="Proteomes" id="UP001597560">
    <property type="component" value="Unassembled WGS sequence"/>
</dbReference>
<feature type="signal peptide" evidence="1">
    <location>
        <begin position="1"/>
        <end position="25"/>
    </location>
</feature>
<dbReference type="GO" id="GO:0016787">
    <property type="term" value="F:hydrolase activity"/>
    <property type="evidence" value="ECO:0007669"/>
    <property type="project" value="UniProtKB-KW"/>
</dbReference>
<organism evidence="3 4">
    <name type="scientific">Olivibacter jilunii</name>
    <dbReference type="NCBI Taxonomy" id="985016"/>
    <lineage>
        <taxon>Bacteria</taxon>
        <taxon>Pseudomonadati</taxon>
        <taxon>Bacteroidota</taxon>
        <taxon>Sphingobacteriia</taxon>
        <taxon>Sphingobacteriales</taxon>
        <taxon>Sphingobacteriaceae</taxon>
        <taxon>Olivibacter</taxon>
    </lineage>
</organism>
<proteinExistence type="predicted"/>
<dbReference type="InterPro" id="IPR052897">
    <property type="entry name" value="Sec-Metab_Biosynth_Hydrolase"/>
</dbReference>
<sequence>MKTQTLPGKIILGILALMLSFGSQAQVANQPSGKIKNIVLVHGAFLDGSGWEGVYQRLVEKGYHVSIVQHKLESLSADVAAVRNIIDQQDGPVVLVGHSYGGVVISEAGNDPKVSALVYIAAHAPDANEPRAALIKKYPSAYTSLIKGEDGYDYIDQAKFPADFAADLPPAKAAFMAASQVPTAEACLQATITSPAWKHKPVYYMVATADRIINPDLERFYAQRARAIKTIEIDGGSHAIYTSRPAEVSQLIEDAARSMK</sequence>
<keyword evidence="4" id="KW-1185">Reference proteome</keyword>
<feature type="chain" id="PRO_5047188068" evidence="1">
    <location>
        <begin position="26"/>
        <end position="260"/>
    </location>
</feature>
<evidence type="ECO:0000256" key="1">
    <source>
        <dbReference type="SAM" id="SignalP"/>
    </source>
</evidence>
<evidence type="ECO:0000313" key="4">
    <source>
        <dbReference type="Proteomes" id="UP001597560"/>
    </source>
</evidence>
<dbReference type="EMBL" id="JBHUPA010000008">
    <property type="protein sequence ID" value="MFD2963662.1"/>
    <property type="molecule type" value="Genomic_DNA"/>
</dbReference>
<reference evidence="4" key="1">
    <citation type="journal article" date="2019" name="Int. J. Syst. Evol. Microbiol.">
        <title>The Global Catalogue of Microorganisms (GCM) 10K type strain sequencing project: providing services to taxonomists for standard genome sequencing and annotation.</title>
        <authorList>
            <consortium name="The Broad Institute Genomics Platform"/>
            <consortium name="The Broad Institute Genome Sequencing Center for Infectious Disease"/>
            <person name="Wu L."/>
            <person name="Ma J."/>
        </authorList>
    </citation>
    <scope>NUCLEOTIDE SEQUENCE [LARGE SCALE GENOMIC DNA]</scope>
    <source>
        <strain evidence="4">KCTC 23098</strain>
    </source>
</reference>
<dbReference type="InterPro" id="IPR029058">
    <property type="entry name" value="AB_hydrolase_fold"/>
</dbReference>